<name>A0A2Z6S2Z0_9GLOM</name>
<evidence type="ECO:0000313" key="3">
    <source>
        <dbReference type="EMBL" id="GBC09616.1"/>
    </source>
</evidence>
<sequence length="99" mass="11437">MQQSSKSIKLESVIALILVGVFVYRCFLVGQVQKVDKDETSENWQNDFDENEDPNECLPPASPYDPRINYDELAWKAYYKAHKGEPFAEEAKKIIESLH</sequence>
<feature type="transmembrane region" description="Helical" evidence="2">
    <location>
        <begin position="12"/>
        <end position="30"/>
    </location>
</feature>
<evidence type="ECO:0000313" key="4">
    <source>
        <dbReference type="EMBL" id="GES73239.1"/>
    </source>
</evidence>
<evidence type="ECO:0000256" key="1">
    <source>
        <dbReference type="SAM" id="MobiDB-lite"/>
    </source>
</evidence>
<keyword evidence="2" id="KW-0812">Transmembrane</keyword>
<keyword evidence="5" id="KW-1185">Reference proteome</keyword>
<dbReference type="EMBL" id="BLAL01000005">
    <property type="protein sequence ID" value="GES73239.1"/>
    <property type="molecule type" value="Genomic_DNA"/>
</dbReference>
<evidence type="ECO:0000313" key="5">
    <source>
        <dbReference type="Proteomes" id="UP000247702"/>
    </source>
</evidence>
<keyword evidence="2" id="KW-0472">Membrane</keyword>
<protein>
    <submittedName>
        <fullName evidence="3">Uncharacterized protein</fullName>
    </submittedName>
</protein>
<organism evidence="3 5">
    <name type="scientific">Rhizophagus clarus</name>
    <dbReference type="NCBI Taxonomy" id="94130"/>
    <lineage>
        <taxon>Eukaryota</taxon>
        <taxon>Fungi</taxon>
        <taxon>Fungi incertae sedis</taxon>
        <taxon>Mucoromycota</taxon>
        <taxon>Glomeromycotina</taxon>
        <taxon>Glomeromycetes</taxon>
        <taxon>Glomerales</taxon>
        <taxon>Glomeraceae</taxon>
        <taxon>Rhizophagus</taxon>
    </lineage>
</organism>
<dbReference type="EMBL" id="BEXD01004315">
    <property type="protein sequence ID" value="GBC09616.1"/>
    <property type="molecule type" value="Genomic_DNA"/>
</dbReference>
<comment type="caution">
    <text evidence="3">The sequence shown here is derived from an EMBL/GenBank/DDBJ whole genome shotgun (WGS) entry which is preliminary data.</text>
</comment>
<dbReference type="OrthoDB" id="2314952at2759"/>
<reference evidence="3 5" key="1">
    <citation type="submission" date="2017-11" db="EMBL/GenBank/DDBJ databases">
        <title>The genome of Rhizophagus clarus HR1 reveals common genetic basis of auxotrophy among arbuscular mycorrhizal fungi.</title>
        <authorList>
            <person name="Kobayashi Y."/>
        </authorList>
    </citation>
    <scope>NUCLEOTIDE SEQUENCE [LARGE SCALE GENOMIC DNA]</scope>
    <source>
        <strain evidence="3 5">HR1</strain>
    </source>
</reference>
<feature type="region of interest" description="Disordered" evidence="1">
    <location>
        <begin position="37"/>
        <end position="63"/>
    </location>
</feature>
<dbReference type="Proteomes" id="UP000247702">
    <property type="component" value="Unassembled WGS sequence"/>
</dbReference>
<dbReference type="Proteomes" id="UP000615446">
    <property type="component" value="Unassembled WGS sequence"/>
</dbReference>
<keyword evidence="2" id="KW-1133">Transmembrane helix</keyword>
<gene>
    <name evidence="4" type="ORF">RCL2_000078100</name>
    <name evidence="3" type="ORF">RclHR1_00900002</name>
</gene>
<proteinExistence type="predicted"/>
<dbReference type="AlphaFoldDB" id="A0A2Z6S2Z0"/>
<accession>A0A2Z6S2Z0</accession>
<evidence type="ECO:0000256" key="2">
    <source>
        <dbReference type="SAM" id="Phobius"/>
    </source>
</evidence>
<reference evidence="4" key="2">
    <citation type="submission" date="2019-10" db="EMBL/GenBank/DDBJ databases">
        <title>Conservation and host-specific expression of non-tandemly repeated heterogenous ribosome RNA gene in arbuscular mycorrhizal fungi.</title>
        <authorList>
            <person name="Maeda T."/>
            <person name="Kobayashi Y."/>
            <person name="Nakagawa T."/>
            <person name="Ezawa T."/>
            <person name="Yamaguchi K."/>
            <person name="Bino T."/>
            <person name="Nishimoto Y."/>
            <person name="Shigenobu S."/>
            <person name="Kawaguchi M."/>
        </authorList>
    </citation>
    <scope>NUCLEOTIDE SEQUENCE</scope>
    <source>
        <strain evidence="4">HR1</strain>
    </source>
</reference>